<dbReference type="Proteomes" id="UP000275408">
    <property type="component" value="Unassembled WGS sequence"/>
</dbReference>
<keyword evidence="1" id="KW-0812">Transmembrane</keyword>
<accession>A0A3M6UVX8</accession>
<evidence type="ECO:0000256" key="1">
    <source>
        <dbReference type="SAM" id="Phobius"/>
    </source>
</evidence>
<protein>
    <submittedName>
        <fullName evidence="2">Uncharacterized protein</fullName>
    </submittedName>
</protein>
<dbReference type="OrthoDB" id="5986583at2759"/>
<sequence>MACYTDTDVAKGIKPIQDVTCKSLRRNKEIHTTMYKLAVLVLLTSCVAVCSLLCSQNWSSLATCLGMDSNKTSSDDILRFIHRRGYMIVPPSNPPTQDQGSQNKRSIYSGKCPFTYAVIDFIDTVPRFVSNATCSGCDVRCKAVSYTVRLLRRKCGDYWLWEERDVQVAYILAI</sequence>
<evidence type="ECO:0000313" key="3">
    <source>
        <dbReference type="Proteomes" id="UP000275408"/>
    </source>
</evidence>
<dbReference type="EMBL" id="RCHS01000612">
    <property type="protein sequence ID" value="RMX57767.1"/>
    <property type="molecule type" value="Genomic_DNA"/>
</dbReference>
<evidence type="ECO:0000313" key="2">
    <source>
        <dbReference type="EMBL" id="RMX57767.1"/>
    </source>
</evidence>
<proteinExistence type="predicted"/>
<reference evidence="2 3" key="1">
    <citation type="journal article" date="2018" name="Sci. Rep.">
        <title>Comparative analysis of the Pocillopora damicornis genome highlights role of immune system in coral evolution.</title>
        <authorList>
            <person name="Cunning R."/>
            <person name="Bay R.A."/>
            <person name="Gillette P."/>
            <person name="Baker A.C."/>
            <person name="Traylor-Knowles N."/>
        </authorList>
    </citation>
    <scope>NUCLEOTIDE SEQUENCE [LARGE SCALE GENOMIC DNA]</scope>
    <source>
        <strain evidence="2">RSMAS</strain>
        <tissue evidence="2">Whole animal</tissue>
    </source>
</reference>
<keyword evidence="3" id="KW-1185">Reference proteome</keyword>
<gene>
    <name evidence="2" type="ORF">pdam_00024944</name>
</gene>
<feature type="transmembrane region" description="Helical" evidence="1">
    <location>
        <begin position="35"/>
        <end position="58"/>
    </location>
</feature>
<keyword evidence="1" id="KW-0472">Membrane</keyword>
<keyword evidence="1" id="KW-1133">Transmembrane helix</keyword>
<dbReference type="AlphaFoldDB" id="A0A3M6UVX8"/>
<organism evidence="2 3">
    <name type="scientific">Pocillopora damicornis</name>
    <name type="common">Cauliflower coral</name>
    <name type="synonym">Millepora damicornis</name>
    <dbReference type="NCBI Taxonomy" id="46731"/>
    <lineage>
        <taxon>Eukaryota</taxon>
        <taxon>Metazoa</taxon>
        <taxon>Cnidaria</taxon>
        <taxon>Anthozoa</taxon>
        <taxon>Hexacorallia</taxon>
        <taxon>Scleractinia</taxon>
        <taxon>Astrocoeniina</taxon>
        <taxon>Pocilloporidae</taxon>
        <taxon>Pocillopora</taxon>
    </lineage>
</organism>
<name>A0A3M6UVX8_POCDA</name>
<comment type="caution">
    <text evidence="2">The sequence shown here is derived from an EMBL/GenBank/DDBJ whole genome shotgun (WGS) entry which is preliminary data.</text>
</comment>